<proteinExistence type="predicted"/>
<dbReference type="Proteomes" id="UP000029859">
    <property type="component" value="Unassembled WGS sequence"/>
</dbReference>
<evidence type="ECO:0000313" key="5">
    <source>
        <dbReference type="Proteomes" id="UP000029859"/>
    </source>
</evidence>
<name>A0A099T4A2_METMT</name>
<keyword evidence="5" id="KW-1185">Reference proteome</keyword>
<evidence type="ECO:0000259" key="2">
    <source>
        <dbReference type="PROSITE" id="PS50110"/>
    </source>
</evidence>
<dbReference type="RefSeq" id="WP_048192928.1">
    <property type="nucleotide sequence ID" value="NZ_CAAGSM010000013.1"/>
</dbReference>
<evidence type="ECO:0000313" key="3">
    <source>
        <dbReference type="EMBL" id="KGK99649.1"/>
    </source>
</evidence>
<dbReference type="GO" id="GO:0000160">
    <property type="term" value="P:phosphorelay signal transduction system"/>
    <property type="evidence" value="ECO:0007669"/>
    <property type="project" value="InterPro"/>
</dbReference>
<protein>
    <submittedName>
        <fullName evidence="3">Chemotaxis protein CheY</fullName>
    </submittedName>
</protein>
<dbReference type="SMART" id="SM00448">
    <property type="entry name" value="REC"/>
    <property type="match status" value="1"/>
</dbReference>
<dbReference type="PROSITE" id="PS50110">
    <property type="entry name" value="RESPONSE_REGULATORY"/>
    <property type="match status" value="1"/>
</dbReference>
<dbReference type="EMBL" id="JRHO01000001">
    <property type="protein sequence ID" value="KGK99818.1"/>
    <property type="molecule type" value="Genomic_DNA"/>
</dbReference>
<comment type="caution">
    <text evidence="3">The sequence shown here is derived from an EMBL/GenBank/DDBJ whole genome shotgun (WGS) entry which is preliminary data.</text>
</comment>
<dbReference type="AlphaFoldDB" id="A0A099T4A2"/>
<dbReference type="CDD" id="cd17534">
    <property type="entry name" value="REC_DC-like"/>
    <property type="match status" value="1"/>
</dbReference>
<dbReference type="InterPro" id="IPR052048">
    <property type="entry name" value="ST_Response_Regulator"/>
</dbReference>
<feature type="modified residue" description="4-aspartylphosphate" evidence="1">
    <location>
        <position position="55"/>
    </location>
</feature>
<sequence length="136" mass="15265">MKSTRILVVEDEAIVAMVIKKRLMNLGYSVSGVAATGKDAITKVEGTFPDLVLMDIMLKGDMDGIEAADEIRKRFSIPVVYLTAHSDENTLERAKQTEPYGYILKPFTERDLSSNIEIAIHKHLKEKQKEISGRIE</sequence>
<dbReference type="PANTHER" id="PTHR43228">
    <property type="entry name" value="TWO-COMPONENT RESPONSE REGULATOR"/>
    <property type="match status" value="1"/>
</dbReference>
<dbReference type="Pfam" id="PF00072">
    <property type="entry name" value="Response_reg"/>
    <property type="match status" value="1"/>
</dbReference>
<reference evidence="3 5" key="1">
    <citation type="submission" date="2014-09" db="EMBL/GenBank/DDBJ databases">
        <title>Draft genome sequence of an obligately methylotrophic methanogen, Methanococcoides methylutens, isolated from marine sediment.</title>
        <authorList>
            <person name="Guan Y."/>
            <person name="Ngugi D.K."/>
            <person name="Blom J."/>
            <person name="Ali S."/>
            <person name="Ferry J.G."/>
            <person name="Stingl U."/>
        </authorList>
    </citation>
    <scope>NUCLEOTIDE SEQUENCE [LARGE SCALE GENOMIC DNA]</scope>
    <source>
        <strain evidence="3 5">DSM 2657</strain>
    </source>
</reference>
<organism evidence="3 5">
    <name type="scientific">Methanococcoides methylutens</name>
    <dbReference type="NCBI Taxonomy" id="2226"/>
    <lineage>
        <taxon>Archaea</taxon>
        <taxon>Methanobacteriati</taxon>
        <taxon>Methanobacteriota</taxon>
        <taxon>Stenosarchaea group</taxon>
        <taxon>Methanomicrobia</taxon>
        <taxon>Methanosarcinales</taxon>
        <taxon>Methanosarcinaceae</taxon>
        <taxon>Methanococcoides</taxon>
    </lineage>
</organism>
<dbReference type="OrthoDB" id="2830at2157"/>
<dbReference type="PANTHER" id="PTHR43228:SF6">
    <property type="entry name" value="RESPONSE REGULATOR RECEIVER"/>
    <property type="match status" value="1"/>
</dbReference>
<keyword evidence="1" id="KW-0597">Phosphoprotein</keyword>
<dbReference type="InterPro" id="IPR001789">
    <property type="entry name" value="Sig_transdc_resp-reg_receiver"/>
</dbReference>
<dbReference type="InterPro" id="IPR011006">
    <property type="entry name" value="CheY-like_superfamily"/>
</dbReference>
<dbReference type="EMBL" id="JRHO01000003">
    <property type="protein sequence ID" value="KGK99649.1"/>
    <property type="molecule type" value="Genomic_DNA"/>
</dbReference>
<evidence type="ECO:0000256" key="1">
    <source>
        <dbReference type="PROSITE-ProRule" id="PRU00169"/>
    </source>
</evidence>
<accession>A0A099T4A2</accession>
<feature type="domain" description="Response regulatory" evidence="2">
    <location>
        <begin position="5"/>
        <end position="120"/>
    </location>
</feature>
<gene>
    <name evidence="4" type="ORF">LI82_00030</name>
    <name evidence="3" type="ORF">LI82_01080</name>
</gene>
<evidence type="ECO:0000313" key="4">
    <source>
        <dbReference type="EMBL" id="KGK99818.1"/>
    </source>
</evidence>
<dbReference type="Gene3D" id="3.40.50.2300">
    <property type="match status" value="1"/>
</dbReference>
<dbReference type="SUPFAM" id="SSF52172">
    <property type="entry name" value="CheY-like"/>
    <property type="match status" value="1"/>
</dbReference>